<evidence type="ECO:0000313" key="1">
    <source>
        <dbReference type="EMBL" id="BDX08211.1"/>
    </source>
</evidence>
<dbReference type="AlphaFoldDB" id="A0AA48HKQ0"/>
<accession>A0AA48HKQ0</accession>
<reference evidence="1" key="1">
    <citation type="submission" date="2023-01" db="EMBL/GenBank/DDBJ databases">
        <title>Complete genome sequence of Planctobacterium marinum strain Dej080120_11.</title>
        <authorList>
            <person name="Ueki S."/>
            <person name="Maruyama F."/>
        </authorList>
    </citation>
    <scope>NUCLEOTIDE SEQUENCE</scope>
    <source>
        <strain evidence="1">Dej080120_11</strain>
    </source>
</reference>
<dbReference type="RefSeq" id="WP_338294288.1">
    <property type="nucleotide sequence ID" value="NZ_AP027272.1"/>
</dbReference>
<dbReference type="KEGG" id="pmaw:MACH26_37320"/>
<name>A0AA48HKQ0_9ALTE</name>
<gene>
    <name evidence="1" type="ORF">MACH26_37320</name>
</gene>
<sequence>MKQSVATRIENMLSTRNQKMLVLSTALVAMLSFAGELEDDSLQFCNCSADSTFDKSLPLSHPVNRCAKQQASGVSWVSWFSGSSASKQFHYLDLLELLTRVTDSGQDNSTAS</sequence>
<protein>
    <submittedName>
        <fullName evidence="1">Uncharacterized protein</fullName>
    </submittedName>
</protein>
<evidence type="ECO:0000313" key="2">
    <source>
        <dbReference type="Proteomes" id="UP001333710"/>
    </source>
</evidence>
<dbReference type="Proteomes" id="UP001333710">
    <property type="component" value="Chromosome"/>
</dbReference>
<dbReference type="EMBL" id="AP027272">
    <property type="protein sequence ID" value="BDX08211.1"/>
    <property type="molecule type" value="Genomic_DNA"/>
</dbReference>
<organism evidence="1 2">
    <name type="scientific">Planctobacterium marinum</name>
    <dbReference type="NCBI Taxonomy" id="1631968"/>
    <lineage>
        <taxon>Bacteria</taxon>
        <taxon>Pseudomonadati</taxon>
        <taxon>Pseudomonadota</taxon>
        <taxon>Gammaproteobacteria</taxon>
        <taxon>Alteromonadales</taxon>
        <taxon>Alteromonadaceae</taxon>
        <taxon>Planctobacterium</taxon>
    </lineage>
</organism>
<proteinExistence type="predicted"/>
<keyword evidence="2" id="KW-1185">Reference proteome</keyword>